<feature type="transmembrane region" description="Helical" evidence="2">
    <location>
        <begin position="122"/>
        <end position="144"/>
    </location>
</feature>
<dbReference type="PANTHER" id="PTHR35733:SF1">
    <property type="entry name" value="OS02G0307800 PROTEIN"/>
    <property type="match status" value="1"/>
</dbReference>
<protein>
    <recommendedName>
        <fullName evidence="5">Transmembrane protein</fullName>
    </recommendedName>
</protein>
<name>A0AAP0HHV8_9MAGN</name>
<dbReference type="Pfam" id="PF11282">
    <property type="entry name" value="DUF3082"/>
    <property type="match status" value="1"/>
</dbReference>
<feature type="compositionally biased region" description="Basic and acidic residues" evidence="1">
    <location>
        <begin position="186"/>
        <end position="195"/>
    </location>
</feature>
<evidence type="ECO:0008006" key="5">
    <source>
        <dbReference type="Google" id="ProtNLM"/>
    </source>
</evidence>
<evidence type="ECO:0000256" key="1">
    <source>
        <dbReference type="SAM" id="MobiDB-lite"/>
    </source>
</evidence>
<feature type="compositionally biased region" description="Basic and acidic residues" evidence="1">
    <location>
        <begin position="158"/>
        <end position="168"/>
    </location>
</feature>
<dbReference type="InterPro" id="IPR021434">
    <property type="entry name" value="DUF3082"/>
</dbReference>
<comment type="caution">
    <text evidence="3">The sequence shown here is derived from an EMBL/GenBank/DDBJ whole genome shotgun (WGS) entry which is preliminary data.</text>
</comment>
<feature type="transmembrane region" description="Helical" evidence="2">
    <location>
        <begin position="76"/>
        <end position="101"/>
    </location>
</feature>
<feature type="region of interest" description="Disordered" evidence="1">
    <location>
        <begin position="1"/>
        <end position="32"/>
    </location>
</feature>
<feature type="compositionally biased region" description="Low complexity" evidence="1">
    <location>
        <begin position="171"/>
        <end position="182"/>
    </location>
</feature>
<dbReference type="PANTHER" id="PTHR35733">
    <property type="entry name" value="OS02G0307800 PROTEIN"/>
    <property type="match status" value="1"/>
</dbReference>
<dbReference type="GO" id="GO:0009535">
    <property type="term" value="C:chloroplast thylakoid membrane"/>
    <property type="evidence" value="ECO:0007669"/>
    <property type="project" value="TreeGrafter"/>
</dbReference>
<feature type="region of interest" description="Disordered" evidence="1">
    <location>
        <begin position="158"/>
        <end position="195"/>
    </location>
</feature>
<keyword evidence="2" id="KW-1133">Transmembrane helix</keyword>
<evidence type="ECO:0000313" key="3">
    <source>
        <dbReference type="EMBL" id="KAK9089068.1"/>
    </source>
</evidence>
<evidence type="ECO:0000256" key="2">
    <source>
        <dbReference type="SAM" id="Phobius"/>
    </source>
</evidence>
<sequence length="195" mass="21221">MTDPLSSHPLPPCLRLHRRPLPHSSGHQRAPHRRRLRVPLPVYWRKEECKGGGFGCIECNEVEFGGARSPPSPAQALLGGLAAGVIAIILYKFTTTIEAALNRQTISDNFSVRQITITVRTIVNGLCYLATFVFGINSIGLILYSGQLVINSFMGESTDKQTSNKDDGQLSTTSSSDNFSDNESSDSGRDKSNPS</sequence>
<keyword evidence="2" id="KW-0812">Transmembrane</keyword>
<evidence type="ECO:0000313" key="4">
    <source>
        <dbReference type="Proteomes" id="UP001419268"/>
    </source>
</evidence>
<gene>
    <name evidence="3" type="ORF">Scep_028150</name>
</gene>
<organism evidence="3 4">
    <name type="scientific">Stephania cephalantha</name>
    <dbReference type="NCBI Taxonomy" id="152367"/>
    <lineage>
        <taxon>Eukaryota</taxon>
        <taxon>Viridiplantae</taxon>
        <taxon>Streptophyta</taxon>
        <taxon>Embryophyta</taxon>
        <taxon>Tracheophyta</taxon>
        <taxon>Spermatophyta</taxon>
        <taxon>Magnoliopsida</taxon>
        <taxon>Ranunculales</taxon>
        <taxon>Menispermaceae</taxon>
        <taxon>Menispermoideae</taxon>
        <taxon>Cissampelideae</taxon>
        <taxon>Stephania</taxon>
    </lineage>
</organism>
<proteinExistence type="predicted"/>
<accession>A0AAP0HHV8</accession>
<reference evidence="3 4" key="1">
    <citation type="submission" date="2024-01" db="EMBL/GenBank/DDBJ databases">
        <title>Genome assemblies of Stephania.</title>
        <authorList>
            <person name="Yang L."/>
        </authorList>
    </citation>
    <scope>NUCLEOTIDE SEQUENCE [LARGE SCALE GENOMIC DNA]</scope>
    <source>
        <strain evidence="3">JXDWG</strain>
        <tissue evidence="3">Leaf</tissue>
    </source>
</reference>
<keyword evidence="2" id="KW-0472">Membrane</keyword>
<keyword evidence="4" id="KW-1185">Reference proteome</keyword>
<dbReference type="AlphaFoldDB" id="A0AAP0HHV8"/>
<dbReference type="EMBL" id="JBBNAG010000012">
    <property type="protein sequence ID" value="KAK9089068.1"/>
    <property type="molecule type" value="Genomic_DNA"/>
</dbReference>
<dbReference type="Proteomes" id="UP001419268">
    <property type="component" value="Unassembled WGS sequence"/>
</dbReference>